<dbReference type="HOGENOM" id="CLU_1058604_0_0_1"/>
<accession>E3M996</accession>
<keyword evidence="3" id="KW-1185">Reference proteome</keyword>
<evidence type="ECO:0000313" key="3">
    <source>
        <dbReference type="Proteomes" id="UP000008281"/>
    </source>
</evidence>
<dbReference type="Pfam" id="PF10325">
    <property type="entry name" value="7TM_GPCR_Srz"/>
    <property type="match status" value="1"/>
</dbReference>
<keyword evidence="1" id="KW-1133">Transmembrane helix</keyword>
<feature type="transmembrane region" description="Helical" evidence="1">
    <location>
        <begin position="154"/>
        <end position="173"/>
    </location>
</feature>
<keyword evidence="1" id="KW-0812">Transmembrane</keyword>
<sequence length="263" mass="30998">MIPSNWTNHFDISNSPIYPIVDHFFLYSCLTFAYIILPFLFWFVGNATAVALIVIGLGLHFLMVTVSPIFNILLIILTLQRFVLYYVENSEKYASFKILHWRLFFGALYLISIIFNFGIRVAKYFFYIREPVNCSTTWTDNENINFIDDTYMNISFALEVLVVISAVLYIPMLCSIQKLAYLPSVAQYEPQKYVKYQALLISVIKMCVFLLAFYSGEFLSRNVYLFPQREMLFNFFHDSNDYSNDLYILQQEERQDYVILYIS</sequence>
<dbReference type="AlphaFoldDB" id="E3M996"/>
<gene>
    <name evidence="2" type="ORF">CRE_14507</name>
</gene>
<name>E3M996_CAERE</name>
<feature type="transmembrane region" description="Helical" evidence="1">
    <location>
        <begin position="193"/>
        <end position="214"/>
    </location>
</feature>
<dbReference type="PANTHER" id="PTHR31720:SF12">
    <property type="entry name" value="SERPENTINE RECEPTOR, CLASS T-RELATED"/>
    <property type="match status" value="1"/>
</dbReference>
<protein>
    <submittedName>
        <fullName evidence="2">Uncharacterized protein</fullName>
    </submittedName>
</protein>
<keyword evidence="1" id="KW-0472">Membrane</keyword>
<feature type="transmembrane region" description="Helical" evidence="1">
    <location>
        <begin position="51"/>
        <end position="79"/>
    </location>
</feature>
<dbReference type="InParanoid" id="E3M996"/>
<dbReference type="Proteomes" id="UP000008281">
    <property type="component" value="Unassembled WGS sequence"/>
</dbReference>
<evidence type="ECO:0000313" key="2">
    <source>
        <dbReference type="EMBL" id="EFO96237.1"/>
    </source>
</evidence>
<evidence type="ECO:0000256" key="1">
    <source>
        <dbReference type="SAM" id="Phobius"/>
    </source>
</evidence>
<feature type="transmembrane region" description="Helical" evidence="1">
    <location>
        <begin position="99"/>
        <end position="119"/>
    </location>
</feature>
<feature type="transmembrane region" description="Helical" evidence="1">
    <location>
        <begin position="24"/>
        <end position="44"/>
    </location>
</feature>
<organism evidence="3">
    <name type="scientific">Caenorhabditis remanei</name>
    <name type="common">Caenorhabditis vulgaris</name>
    <dbReference type="NCBI Taxonomy" id="31234"/>
    <lineage>
        <taxon>Eukaryota</taxon>
        <taxon>Metazoa</taxon>
        <taxon>Ecdysozoa</taxon>
        <taxon>Nematoda</taxon>
        <taxon>Chromadorea</taxon>
        <taxon>Rhabditida</taxon>
        <taxon>Rhabditina</taxon>
        <taxon>Rhabditomorpha</taxon>
        <taxon>Rhabditoidea</taxon>
        <taxon>Rhabditidae</taxon>
        <taxon>Peloderinae</taxon>
        <taxon>Caenorhabditis</taxon>
    </lineage>
</organism>
<dbReference type="EMBL" id="DS268430">
    <property type="protein sequence ID" value="EFO96237.1"/>
    <property type="molecule type" value="Genomic_DNA"/>
</dbReference>
<reference evidence="2" key="1">
    <citation type="submission" date="2007-07" db="EMBL/GenBank/DDBJ databases">
        <title>PCAP assembly of the Caenorhabditis remanei genome.</title>
        <authorList>
            <consortium name="The Caenorhabditis remanei Sequencing Consortium"/>
            <person name="Wilson R.K."/>
        </authorList>
    </citation>
    <scope>NUCLEOTIDE SEQUENCE [LARGE SCALE GENOMIC DNA]</scope>
    <source>
        <strain evidence="2">PB4641</strain>
    </source>
</reference>
<dbReference type="PANTHER" id="PTHR31720">
    <property type="entry name" value="SERPENTINE RECEPTOR, CLASS Z-RELATED"/>
    <property type="match status" value="1"/>
</dbReference>
<proteinExistence type="predicted"/>
<dbReference type="InterPro" id="IPR018817">
    <property type="entry name" value="7TM_GPCR_serpentine_rcpt_Srz"/>
</dbReference>